<reference evidence="1" key="1">
    <citation type="journal article" date="2020" name="mSystems">
        <title>Genome- and Community-Level Interaction Insights into Carbon Utilization and Element Cycling Functions of Hydrothermarchaeota in Hydrothermal Sediment.</title>
        <authorList>
            <person name="Zhou Z."/>
            <person name="Liu Y."/>
            <person name="Xu W."/>
            <person name="Pan J."/>
            <person name="Luo Z.H."/>
            <person name="Li M."/>
        </authorList>
    </citation>
    <scope>NUCLEOTIDE SEQUENCE [LARGE SCALE GENOMIC DNA]</scope>
    <source>
        <strain evidence="1">SpSt-1125</strain>
    </source>
</reference>
<comment type="caution">
    <text evidence="1">The sequence shown here is derived from an EMBL/GenBank/DDBJ whole genome shotgun (WGS) entry which is preliminary data.</text>
</comment>
<proteinExistence type="predicted"/>
<dbReference type="EMBL" id="DRZM01000034">
    <property type="protein sequence ID" value="HHP04321.1"/>
    <property type="molecule type" value="Genomic_DNA"/>
</dbReference>
<dbReference type="Pfam" id="PF05942">
    <property type="entry name" value="PaREP1"/>
    <property type="match status" value="1"/>
</dbReference>
<evidence type="ECO:0000313" key="1">
    <source>
        <dbReference type="EMBL" id="HHP04321.1"/>
    </source>
</evidence>
<dbReference type="InterPro" id="IPR010268">
    <property type="entry name" value="PaREP1"/>
</dbReference>
<accession>A0A7J3X5H4</accession>
<protein>
    <submittedName>
        <fullName evidence="1">Uncharacterized protein</fullName>
    </submittedName>
</protein>
<organism evidence="1">
    <name type="scientific">Thermofilum pendens</name>
    <dbReference type="NCBI Taxonomy" id="2269"/>
    <lineage>
        <taxon>Archaea</taxon>
        <taxon>Thermoproteota</taxon>
        <taxon>Thermoprotei</taxon>
        <taxon>Thermofilales</taxon>
        <taxon>Thermofilaceae</taxon>
        <taxon>Thermofilum</taxon>
    </lineage>
</organism>
<dbReference type="PANTHER" id="PTHR34237">
    <property type="entry name" value="PAREP8-RELATED"/>
    <property type="match status" value="1"/>
</dbReference>
<dbReference type="AlphaFoldDB" id="A0A7J3X5H4"/>
<dbReference type="PANTHER" id="PTHR34237:SF4">
    <property type="entry name" value="PAREP1 FAMILY PROTEIN"/>
    <property type="match status" value="1"/>
</dbReference>
<name>A0A7J3X5H4_THEPE</name>
<sequence length="137" mass="15548">MSATVEAERRLELALRYLGEGRALIDRDPVQASEKLYKAAEEAVKALALHFGLSDILEKVEKRGRWTVTELEKAVEAIAEKVGGWFLDLWDAANYLHVWGFHEAKLDAKAIKLRAPSVERIVEEAERLLLKGRQNPR</sequence>
<dbReference type="Gene3D" id="1.20.120.330">
    <property type="entry name" value="Nucleotidyltransferases domain 2"/>
    <property type="match status" value="1"/>
</dbReference>
<gene>
    <name evidence="1" type="ORF">ENM88_01050</name>
</gene>